<keyword evidence="10" id="KW-0270">Exopolysaccharide synthesis</keyword>
<keyword evidence="16" id="KW-0418">Kinase</keyword>
<feature type="domain" description="Polysaccharide chain length determinant N-terminal" evidence="14">
    <location>
        <begin position="3"/>
        <end position="91"/>
    </location>
</feature>
<evidence type="ECO:0000259" key="15">
    <source>
        <dbReference type="Pfam" id="PF13807"/>
    </source>
</evidence>
<evidence type="ECO:0000256" key="2">
    <source>
        <dbReference type="ARBA" id="ARBA00005132"/>
    </source>
</evidence>
<evidence type="ECO:0000256" key="13">
    <source>
        <dbReference type="SAM" id="Phobius"/>
    </source>
</evidence>
<dbReference type="InterPro" id="IPR003856">
    <property type="entry name" value="LPS_length_determ_N"/>
</dbReference>
<evidence type="ECO:0000256" key="8">
    <source>
        <dbReference type="ARBA" id="ARBA00022989"/>
    </source>
</evidence>
<evidence type="ECO:0000256" key="5">
    <source>
        <dbReference type="ARBA" id="ARBA00022475"/>
    </source>
</evidence>
<dbReference type="PANTHER" id="PTHR32309:SF13">
    <property type="entry name" value="FERRIC ENTEROBACTIN TRANSPORT PROTEIN FEPE"/>
    <property type="match status" value="1"/>
</dbReference>
<keyword evidence="16" id="KW-0808">Transferase</keyword>
<evidence type="ECO:0000256" key="11">
    <source>
        <dbReference type="ARBA" id="ARBA00045736"/>
    </source>
</evidence>
<dbReference type="AlphaFoldDB" id="A0A415EKH8"/>
<feature type="transmembrane region" description="Helical" evidence="13">
    <location>
        <begin position="18"/>
        <end position="40"/>
    </location>
</feature>
<evidence type="ECO:0000256" key="6">
    <source>
        <dbReference type="ARBA" id="ARBA00022692"/>
    </source>
</evidence>
<dbReference type="EMBL" id="QRMZ01000049">
    <property type="protein sequence ID" value="RHK02209.1"/>
    <property type="molecule type" value="Genomic_DNA"/>
</dbReference>
<dbReference type="RefSeq" id="WP_151196682.1">
    <property type="nucleotide sequence ID" value="NZ_CP053180.1"/>
</dbReference>
<evidence type="ECO:0000313" key="16">
    <source>
        <dbReference type="EMBL" id="RHK02209.1"/>
    </source>
</evidence>
<evidence type="ECO:0000256" key="1">
    <source>
        <dbReference type="ARBA" id="ARBA00004651"/>
    </source>
</evidence>
<feature type="region of interest" description="Disordered" evidence="12">
    <location>
        <begin position="232"/>
        <end position="259"/>
    </location>
</feature>
<sequence length="259" mass="28261">MEETISLKEIFAILRKHLAAIFISMFAGLALAGIFTFFVITPKYSSQAQLIVTLPQSETANVNDVNTNLQMINTYKDMIVSDLVMTQVKDRLESENNLDMTVQQLKDSISINQSQNSQMFSIQATSTNAVSAQNIANTTALVFQENAQDVMNVDKISIISSAVASTTPVSPNNKLNLAIGLVLGIMVGVGLAFLLELLDRTVKDDKFVTETLGFTVLGTVPQMSPKELAATIQKKPSAPFIKKPQGDKSAESRRSRSRV</sequence>
<keyword evidence="6 13" id="KW-0812">Transmembrane</keyword>
<dbReference type="GO" id="GO:0004713">
    <property type="term" value="F:protein tyrosine kinase activity"/>
    <property type="evidence" value="ECO:0007669"/>
    <property type="project" value="TreeGrafter"/>
</dbReference>
<feature type="transmembrane region" description="Helical" evidence="13">
    <location>
        <begin position="177"/>
        <end position="198"/>
    </location>
</feature>
<keyword evidence="5" id="KW-1003">Cell membrane</keyword>
<evidence type="ECO:0000313" key="17">
    <source>
        <dbReference type="Proteomes" id="UP000286288"/>
    </source>
</evidence>
<evidence type="ECO:0000256" key="3">
    <source>
        <dbReference type="ARBA" id="ARBA00006683"/>
    </source>
</evidence>
<feature type="domain" description="Tyrosine-protein kinase G-rich" evidence="15">
    <location>
        <begin position="144"/>
        <end position="194"/>
    </location>
</feature>
<proteinExistence type="inferred from homology"/>
<gene>
    <name evidence="16" type="ORF">DW084_18105</name>
</gene>
<evidence type="ECO:0000256" key="7">
    <source>
        <dbReference type="ARBA" id="ARBA00022903"/>
    </source>
</evidence>
<name>A0A415EKH8_ENTCA</name>
<keyword evidence="8 13" id="KW-1133">Transmembrane helix</keyword>
<keyword evidence="9 13" id="KW-0472">Membrane</keyword>
<comment type="similarity">
    <text evidence="3">Belongs to the CpsC/CapA family.</text>
</comment>
<dbReference type="Pfam" id="PF13807">
    <property type="entry name" value="GNVR"/>
    <property type="match status" value="1"/>
</dbReference>
<dbReference type="PANTHER" id="PTHR32309">
    <property type="entry name" value="TYROSINE-PROTEIN KINASE"/>
    <property type="match status" value="1"/>
</dbReference>
<comment type="pathway">
    <text evidence="2">Capsule biogenesis; capsule polysaccharide biosynthesis.</text>
</comment>
<accession>A0A415EKH8</accession>
<comment type="subcellular location">
    <subcellularLocation>
        <location evidence="1">Cell membrane</location>
        <topology evidence="1">Multi-pass membrane protein</topology>
    </subcellularLocation>
</comment>
<evidence type="ECO:0000259" key="14">
    <source>
        <dbReference type="Pfam" id="PF02706"/>
    </source>
</evidence>
<evidence type="ECO:0000256" key="10">
    <source>
        <dbReference type="ARBA" id="ARBA00023169"/>
    </source>
</evidence>
<dbReference type="Pfam" id="PF02706">
    <property type="entry name" value="Wzz"/>
    <property type="match status" value="1"/>
</dbReference>
<dbReference type="InterPro" id="IPR050445">
    <property type="entry name" value="Bact_polysacc_biosynth/exp"/>
</dbReference>
<organism evidence="16 17">
    <name type="scientific">Enterococcus casseliflavus</name>
    <name type="common">Enterococcus flavescens</name>
    <dbReference type="NCBI Taxonomy" id="37734"/>
    <lineage>
        <taxon>Bacteria</taxon>
        <taxon>Bacillati</taxon>
        <taxon>Bacillota</taxon>
        <taxon>Bacilli</taxon>
        <taxon>Lactobacillales</taxon>
        <taxon>Enterococcaceae</taxon>
        <taxon>Enterococcus</taxon>
    </lineage>
</organism>
<dbReference type="Proteomes" id="UP000286288">
    <property type="component" value="Unassembled WGS sequence"/>
</dbReference>
<dbReference type="GO" id="GO:0000271">
    <property type="term" value="P:polysaccharide biosynthetic process"/>
    <property type="evidence" value="ECO:0007669"/>
    <property type="project" value="UniProtKB-KW"/>
</dbReference>
<comment type="caution">
    <text evidence="16">The sequence shown here is derived from an EMBL/GenBank/DDBJ whole genome shotgun (WGS) entry which is preliminary data.</text>
</comment>
<dbReference type="GO" id="GO:0005886">
    <property type="term" value="C:plasma membrane"/>
    <property type="evidence" value="ECO:0007669"/>
    <property type="project" value="UniProtKB-SubCell"/>
</dbReference>
<evidence type="ECO:0000256" key="4">
    <source>
        <dbReference type="ARBA" id="ARBA00020739"/>
    </source>
</evidence>
<feature type="compositionally biased region" description="Basic and acidic residues" evidence="12">
    <location>
        <begin position="244"/>
        <end position="259"/>
    </location>
</feature>
<dbReference type="InterPro" id="IPR032807">
    <property type="entry name" value="GNVR"/>
</dbReference>
<comment type="function">
    <text evidence="11">Required for CpsD phosphorylation. Involved in the regulation of capsular polysaccharide biosynthesis. May be part of a complex that directs the coordinated polymerization and export to the cell surface of the capsular polysaccharide.</text>
</comment>
<protein>
    <recommendedName>
        <fullName evidence="4">Capsular polysaccharide biosynthesis protein CpsC</fullName>
    </recommendedName>
</protein>
<evidence type="ECO:0000256" key="12">
    <source>
        <dbReference type="SAM" id="MobiDB-lite"/>
    </source>
</evidence>
<keyword evidence="7" id="KW-0972">Capsule biogenesis/degradation</keyword>
<reference evidence="16 17" key="1">
    <citation type="submission" date="2018-08" db="EMBL/GenBank/DDBJ databases">
        <title>A genome reference for cultivated species of the human gut microbiota.</title>
        <authorList>
            <person name="Zou Y."/>
            <person name="Xue W."/>
            <person name="Luo G."/>
        </authorList>
    </citation>
    <scope>NUCLEOTIDE SEQUENCE [LARGE SCALE GENOMIC DNA]</scope>
    <source>
        <strain evidence="16 17">AF48-16</strain>
    </source>
</reference>
<evidence type="ECO:0000256" key="9">
    <source>
        <dbReference type="ARBA" id="ARBA00023136"/>
    </source>
</evidence>